<comment type="caution">
    <text evidence="1">The sequence shown here is derived from an EMBL/GenBank/DDBJ whole genome shotgun (WGS) entry which is preliminary data.</text>
</comment>
<dbReference type="Proteomes" id="UP000680045">
    <property type="component" value="Unassembled WGS sequence"/>
</dbReference>
<proteinExistence type="predicted"/>
<reference evidence="1" key="1">
    <citation type="submission" date="2021-04" db="EMBL/GenBank/DDBJ databases">
        <title>Whole genome sequencing of Enterococci isolates from hospitalized patients.</title>
        <authorList>
            <person name="Ogoti B.M."/>
            <person name="Onyambu F.G."/>
        </authorList>
    </citation>
    <scope>NUCLEOTIDE SEQUENCE</scope>
    <source>
        <strain evidence="1">242</strain>
    </source>
</reference>
<name>A0A941FPK0_9BACI</name>
<evidence type="ECO:0000313" key="1">
    <source>
        <dbReference type="EMBL" id="MBR8643842.1"/>
    </source>
</evidence>
<protein>
    <submittedName>
        <fullName evidence="1">Uncharacterized protein</fullName>
    </submittedName>
</protein>
<dbReference type="AlphaFoldDB" id="A0A941FPK0"/>
<dbReference type="EMBL" id="JAGTPW010000001">
    <property type="protein sequence ID" value="MBR8643842.1"/>
    <property type="molecule type" value="Genomic_DNA"/>
</dbReference>
<sequence>MRNFVDEKVKYYLAGNEQQMKDHFEKFSNFLSIYSELLTIAVEDGLSVLSVNNLEAEVTNLLENIYESSQVAKHIYQYINIIGAIDTFETNKGESSIPYSRVLTILNPIRLISIIKKI</sequence>
<gene>
    <name evidence="1" type="ORF">KEH51_00930</name>
</gene>
<organism evidence="1 2">
    <name type="scientific">Peribacillus frigoritolerans</name>
    <dbReference type="NCBI Taxonomy" id="450367"/>
    <lineage>
        <taxon>Bacteria</taxon>
        <taxon>Bacillati</taxon>
        <taxon>Bacillota</taxon>
        <taxon>Bacilli</taxon>
        <taxon>Bacillales</taxon>
        <taxon>Bacillaceae</taxon>
        <taxon>Peribacillus</taxon>
    </lineage>
</organism>
<accession>A0A941FPK0</accession>
<evidence type="ECO:0000313" key="2">
    <source>
        <dbReference type="Proteomes" id="UP000680045"/>
    </source>
</evidence>